<proteinExistence type="predicted"/>
<protein>
    <submittedName>
        <fullName evidence="2">Uncharacterized protein</fullName>
    </submittedName>
</protein>
<dbReference type="Proteomes" id="UP000267341">
    <property type="component" value="Unassembled WGS sequence"/>
</dbReference>
<reference evidence="2 3" key="1">
    <citation type="submission" date="2018-06" db="EMBL/GenBank/DDBJ databases">
        <authorList>
            <consortium name="Pathogen Informatics"/>
            <person name="Doyle S."/>
        </authorList>
    </citation>
    <scope>NUCLEOTIDE SEQUENCE [LARGE SCALE GENOMIC DNA]</scope>
    <source>
        <strain evidence="2 3">NCTC11967</strain>
    </source>
</reference>
<keyword evidence="4" id="KW-1185">Reference proteome</keyword>
<evidence type="ECO:0000313" key="4">
    <source>
        <dbReference type="Proteomes" id="UP000267341"/>
    </source>
</evidence>
<dbReference type="RefSeq" id="WP_006819552.1">
    <property type="nucleotide sequence ID" value="NZ_CABKQJ010000016.1"/>
</dbReference>
<evidence type="ECO:0000313" key="2">
    <source>
        <dbReference type="EMBL" id="SQA60418.1"/>
    </source>
</evidence>
<sequence>MKATLSILIVFIVALAVGMAGDYFEVNRYIKYVLMIAAIIVTQKLLRK</sequence>
<comment type="caution">
    <text evidence="2">The sequence shown here is derived from an EMBL/GenBank/DDBJ whole genome shotgun (WGS) entry which is preliminary data.</text>
</comment>
<dbReference type="GeneID" id="66906590"/>
<dbReference type="Proteomes" id="UP000251313">
    <property type="component" value="Unassembled WGS sequence"/>
</dbReference>
<organism evidence="2 3">
    <name type="scientific">Yokenella regensburgei</name>
    <dbReference type="NCBI Taxonomy" id="158877"/>
    <lineage>
        <taxon>Bacteria</taxon>
        <taxon>Pseudomonadati</taxon>
        <taxon>Pseudomonadota</taxon>
        <taxon>Gammaproteobacteria</taxon>
        <taxon>Enterobacterales</taxon>
        <taxon>Enterobacteriaceae</taxon>
        <taxon>Yokenella</taxon>
    </lineage>
</organism>
<evidence type="ECO:0000313" key="1">
    <source>
        <dbReference type="EMBL" id="RKR64928.1"/>
    </source>
</evidence>
<accession>A0AB38FQT5</accession>
<dbReference type="EMBL" id="UAVL01000001">
    <property type="protein sequence ID" value="SQA60418.1"/>
    <property type="molecule type" value="Genomic_DNA"/>
</dbReference>
<reference evidence="1 4" key="2">
    <citation type="submission" date="2018-10" db="EMBL/GenBank/DDBJ databases">
        <title>Genomic Encyclopedia of Type Strains, Phase IV (KMG-IV): sequencing the most valuable type-strain genomes for metagenomic binning, comparative biology and taxonomic classification.</title>
        <authorList>
            <person name="Goeker M."/>
        </authorList>
    </citation>
    <scope>NUCLEOTIDE SEQUENCE [LARGE SCALE GENOMIC DNA]</scope>
    <source>
        <strain evidence="1 4">DSM 5079</strain>
    </source>
</reference>
<dbReference type="EMBL" id="RBIZ01000003">
    <property type="protein sequence ID" value="RKR64928.1"/>
    <property type="molecule type" value="Genomic_DNA"/>
</dbReference>
<dbReference type="AlphaFoldDB" id="A0AB38FQT5"/>
<gene>
    <name evidence="1" type="ORF">C7387_1637</name>
    <name evidence="2" type="ORF">NCTC11967_00602</name>
</gene>
<evidence type="ECO:0000313" key="3">
    <source>
        <dbReference type="Proteomes" id="UP000251313"/>
    </source>
</evidence>
<name>A0AB38FQT5_9ENTR</name>